<dbReference type="Proteomes" id="UP001632038">
    <property type="component" value="Unassembled WGS sequence"/>
</dbReference>
<proteinExistence type="inferred from homology"/>
<evidence type="ECO:0000256" key="6">
    <source>
        <dbReference type="ARBA" id="ARBA00022974"/>
    </source>
</evidence>
<dbReference type="PANTHER" id="PTHR32382">
    <property type="entry name" value="FASCICLIN-LIKE ARABINOGALACTAN PROTEIN"/>
    <property type="match status" value="1"/>
</dbReference>
<feature type="region of interest" description="Disordered" evidence="11">
    <location>
        <begin position="176"/>
        <end position="286"/>
    </location>
</feature>
<keyword evidence="7" id="KW-0472">Membrane</keyword>
<evidence type="ECO:0000256" key="3">
    <source>
        <dbReference type="ARBA" id="ARBA00022475"/>
    </source>
</evidence>
<organism evidence="14 15">
    <name type="scientific">Castilleja foliolosa</name>
    <dbReference type="NCBI Taxonomy" id="1961234"/>
    <lineage>
        <taxon>Eukaryota</taxon>
        <taxon>Viridiplantae</taxon>
        <taxon>Streptophyta</taxon>
        <taxon>Embryophyta</taxon>
        <taxon>Tracheophyta</taxon>
        <taxon>Spermatophyta</taxon>
        <taxon>Magnoliopsida</taxon>
        <taxon>eudicotyledons</taxon>
        <taxon>Gunneridae</taxon>
        <taxon>Pentapetalae</taxon>
        <taxon>asterids</taxon>
        <taxon>lamiids</taxon>
        <taxon>Lamiales</taxon>
        <taxon>Orobanchaceae</taxon>
        <taxon>Pedicularideae</taxon>
        <taxon>Castillejinae</taxon>
        <taxon>Castilleja</taxon>
    </lineage>
</organism>
<sequence length="312" mass="31777">MMKIRANLSLFLSLFLLLHIANAFNITQILIQYPDFSSFNTYLTQANLAGPINSRNSITVLVVENSNLSPVSGKSPQVLANILSVHVILDYFDVPKLQQLQNGPTTLTTLFQTTGIARGQQGFLNVTHLSTSSVAFGSAAAGSAAGSNLVKSVFTEPYNISVLQVSNIIVPPGLDGQVTTPAPTKAPTSSPGGSHSPATSPPRSLTPTRAPSRSPGGSHAPSMSPNMSPRASPPVAIPPRSSGAPTSSETVAATPASAPTPNADGPAAADGPAVTETPAGDSPRPSAGKALGVGLAVVCTVVVSTICLASRI</sequence>
<feature type="compositionally biased region" description="Low complexity" evidence="11">
    <location>
        <begin position="244"/>
        <end position="273"/>
    </location>
</feature>
<dbReference type="FunFam" id="2.30.180.10:FF:000015">
    <property type="entry name" value="Fasciclin-like arabinogalactan protein 3"/>
    <property type="match status" value="1"/>
</dbReference>
<keyword evidence="6" id="KW-0654">Proteoglycan</keyword>
<name>A0ABD3ELP1_9LAMI</name>
<evidence type="ECO:0000256" key="2">
    <source>
        <dbReference type="ARBA" id="ARBA00007843"/>
    </source>
</evidence>
<evidence type="ECO:0000256" key="7">
    <source>
        <dbReference type="ARBA" id="ARBA00023136"/>
    </source>
</evidence>
<dbReference type="GO" id="GO:0005886">
    <property type="term" value="C:plasma membrane"/>
    <property type="evidence" value="ECO:0007669"/>
    <property type="project" value="UniProtKB-SubCell"/>
</dbReference>
<comment type="caution">
    <text evidence="14">The sequence shown here is derived from an EMBL/GenBank/DDBJ whole genome shotgun (WGS) entry which is preliminary data.</text>
</comment>
<keyword evidence="4" id="KW-0336">GPI-anchor</keyword>
<keyword evidence="5 12" id="KW-0732">Signal</keyword>
<dbReference type="GO" id="GO:0098552">
    <property type="term" value="C:side of membrane"/>
    <property type="evidence" value="ECO:0007669"/>
    <property type="project" value="UniProtKB-KW"/>
</dbReference>
<comment type="subcellular location">
    <subcellularLocation>
        <location evidence="1">Cell membrane</location>
        <topology evidence="1">Lipid-anchor</topology>
        <topology evidence="1">GPI-anchor</topology>
    </subcellularLocation>
</comment>
<evidence type="ECO:0000256" key="1">
    <source>
        <dbReference type="ARBA" id="ARBA00004609"/>
    </source>
</evidence>
<evidence type="ECO:0000256" key="9">
    <source>
        <dbReference type="ARBA" id="ARBA00023288"/>
    </source>
</evidence>
<evidence type="ECO:0000259" key="13">
    <source>
        <dbReference type="PROSITE" id="PS50213"/>
    </source>
</evidence>
<evidence type="ECO:0000256" key="10">
    <source>
        <dbReference type="ARBA" id="ARBA00024686"/>
    </source>
</evidence>
<feature type="compositionally biased region" description="Low complexity" evidence="11">
    <location>
        <begin position="179"/>
        <end position="191"/>
    </location>
</feature>
<gene>
    <name evidence="14" type="ORF">CASFOL_000908</name>
</gene>
<accession>A0ABD3ELP1</accession>
<feature type="chain" id="PRO_5044869669" description="FAS1 domain-containing protein" evidence="12">
    <location>
        <begin position="24"/>
        <end position="312"/>
    </location>
</feature>
<evidence type="ECO:0000256" key="11">
    <source>
        <dbReference type="SAM" id="MobiDB-lite"/>
    </source>
</evidence>
<keyword evidence="15" id="KW-1185">Reference proteome</keyword>
<dbReference type="EMBL" id="JAVIJP010000002">
    <property type="protein sequence ID" value="KAL3655122.1"/>
    <property type="molecule type" value="Genomic_DNA"/>
</dbReference>
<evidence type="ECO:0000256" key="12">
    <source>
        <dbReference type="SAM" id="SignalP"/>
    </source>
</evidence>
<protein>
    <recommendedName>
        <fullName evidence="13">FAS1 domain-containing protein</fullName>
    </recommendedName>
</protein>
<evidence type="ECO:0000313" key="14">
    <source>
        <dbReference type="EMBL" id="KAL3655122.1"/>
    </source>
</evidence>
<dbReference type="Gene3D" id="2.30.180.10">
    <property type="entry name" value="FAS1 domain"/>
    <property type="match status" value="1"/>
</dbReference>
<comment type="function">
    <text evidence="10">May be a cell surface adhesion protein.</text>
</comment>
<dbReference type="SUPFAM" id="SSF82153">
    <property type="entry name" value="FAS1 domain"/>
    <property type="match status" value="1"/>
</dbReference>
<dbReference type="InterPro" id="IPR033254">
    <property type="entry name" value="Plant_FLA"/>
</dbReference>
<dbReference type="InterPro" id="IPR000782">
    <property type="entry name" value="FAS1_domain"/>
</dbReference>
<evidence type="ECO:0000313" key="15">
    <source>
        <dbReference type="Proteomes" id="UP001632038"/>
    </source>
</evidence>
<evidence type="ECO:0000256" key="8">
    <source>
        <dbReference type="ARBA" id="ARBA00023180"/>
    </source>
</evidence>
<keyword evidence="3" id="KW-1003">Cell membrane</keyword>
<dbReference type="PANTHER" id="PTHR32382:SF6">
    <property type="entry name" value="FASCICLIN-LIKE ARABINOGALACTAN PROTEIN 14"/>
    <property type="match status" value="1"/>
</dbReference>
<keyword evidence="9" id="KW-0449">Lipoprotein</keyword>
<evidence type="ECO:0000256" key="5">
    <source>
        <dbReference type="ARBA" id="ARBA00022729"/>
    </source>
</evidence>
<dbReference type="AlphaFoldDB" id="A0ABD3ELP1"/>
<reference evidence="15" key="1">
    <citation type="journal article" date="2024" name="IScience">
        <title>Strigolactones Initiate the Formation of Haustorium-like Structures in Castilleja.</title>
        <authorList>
            <person name="Buerger M."/>
            <person name="Peterson D."/>
            <person name="Chory J."/>
        </authorList>
    </citation>
    <scope>NUCLEOTIDE SEQUENCE [LARGE SCALE GENOMIC DNA]</scope>
</reference>
<keyword evidence="8" id="KW-0325">Glycoprotein</keyword>
<feature type="domain" description="FAS1" evidence="13">
    <location>
        <begin position="23"/>
        <end position="169"/>
    </location>
</feature>
<dbReference type="PROSITE" id="PS50213">
    <property type="entry name" value="FAS1"/>
    <property type="match status" value="1"/>
</dbReference>
<comment type="similarity">
    <text evidence="2">Belongs to the fasciclin-like AGP family.</text>
</comment>
<feature type="signal peptide" evidence="12">
    <location>
        <begin position="1"/>
        <end position="23"/>
    </location>
</feature>
<feature type="compositionally biased region" description="Polar residues" evidence="11">
    <location>
        <begin position="192"/>
        <end position="211"/>
    </location>
</feature>
<dbReference type="InterPro" id="IPR036378">
    <property type="entry name" value="FAS1_dom_sf"/>
</dbReference>
<evidence type="ECO:0000256" key="4">
    <source>
        <dbReference type="ARBA" id="ARBA00022622"/>
    </source>
</evidence>